<feature type="region of interest" description="Disordered" evidence="1">
    <location>
        <begin position="69"/>
        <end position="93"/>
    </location>
</feature>
<keyword evidence="3" id="KW-1185">Reference proteome</keyword>
<gene>
    <name evidence="2" type="ORF">EVAR_19569_1</name>
</gene>
<proteinExistence type="predicted"/>
<sequence>MKDSIKLSRSQAEGDLRPRHLKYTIFSPHNRRYNKSSVPARAASTAPPALINEANTCPPAALRSHNCAVGGGARRAGDGGISTSRGPRATYWL</sequence>
<feature type="compositionally biased region" description="Gly residues" evidence="1">
    <location>
        <begin position="69"/>
        <end position="80"/>
    </location>
</feature>
<dbReference type="AlphaFoldDB" id="A0A4C1UFH2"/>
<dbReference type="EMBL" id="BGZK01000169">
    <property type="protein sequence ID" value="GBP25089.1"/>
    <property type="molecule type" value="Genomic_DNA"/>
</dbReference>
<evidence type="ECO:0000256" key="1">
    <source>
        <dbReference type="SAM" id="MobiDB-lite"/>
    </source>
</evidence>
<protein>
    <submittedName>
        <fullName evidence="2">Uncharacterized protein</fullName>
    </submittedName>
</protein>
<dbReference type="Proteomes" id="UP000299102">
    <property type="component" value="Unassembled WGS sequence"/>
</dbReference>
<organism evidence="2 3">
    <name type="scientific">Eumeta variegata</name>
    <name type="common">Bagworm moth</name>
    <name type="synonym">Eumeta japonica</name>
    <dbReference type="NCBI Taxonomy" id="151549"/>
    <lineage>
        <taxon>Eukaryota</taxon>
        <taxon>Metazoa</taxon>
        <taxon>Ecdysozoa</taxon>
        <taxon>Arthropoda</taxon>
        <taxon>Hexapoda</taxon>
        <taxon>Insecta</taxon>
        <taxon>Pterygota</taxon>
        <taxon>Neoptera</taxon>
        <taxon>Endopterygota</taxon>
        <taxon>Lepidoptera</taxon>
        <taxon>Glossata</taxon>
        <taxon>Ditrysia</taxon>
        <taxon>Tineoidea</taxon>
        <taxon>Psychidae</taxon>
        <taxon>Oiketicinae</taxon>
        <taxon>Eumeta</taxon>
    </lineage>
</organism>
<reference evidence="2 3" key="1">
    <citation type="journal article" date="2019" name="Commun. Biol.">
        <title>The bagworm genome reveals a unique fibroin gene that provides high tensile strength.</title>
        <authorList>
            <person name="Kono N."/>
            <person name="Nakamura H."/>
            <person name="Ohtoshi R."/>
            <person name="Tomita M."/>
            <person name="Numata K."/>
            <person name="Arakawa K."/>
        </authorList>
    </citation>
    <scope>NUCLEOTIDE SEQUENCE [LARGE SCALE GENOMIC DNA]</scope>
</reference>
<comment type="caution">
    <text evidence="2">The sequence shown here is derived from an EMBL/GenBank/DDBJ whole genome shotgun (WGS) entry which is preliminary data.</text>
</comment>
<accession>A0A4C1UFH2</accession>
<name>A0A4C1UFH2_EUMVA</name>
<evidence type="ECO:0000313" key="3">
    <source>
        <dbReference type="Proteomes" id="UP000299102"/>
    </source>
</evidence>
<evidence type="ECO:0000313" key="2">
    <source>
        <dbReference type="EMBL" id="GBP25089.1"/>
    </source>
</evidence>